<gene>
    <name evidence="2" type="ORF">LzC2_39770</name>
</gene>
<feature type="region of interest" description="Disordered" evidence="1">
    <location>
        <begin position="19"/>
        <end position="59"/>
    </location>
</feature>
<dbReference type="EMBL" id="WTPX01000220">
    <property type="protein sequence ID" value="NNJ27867.1"/>
    <property type="molecule type" value="Genomic_DNA"/>
</dbReference>
<reference evidence="2 3" key="1">
    <citation type="journal article" date="2020" name="Syst. Appl. Microbiol.">
        <title>Alienimonas chondri sp. nov., a novel planctomycete isolated from the biofilm of the red alga Chondrus crispus.</title>
        <authorList>
            <person name="Vitorino I."/>
            <person name="Albuquerque L."/>
            <person name="Wiegand S."/>
            <person name="Kallscheuer N."/>
            <person name="da Costa M.S."/>
            <person name="Lobo-da-Cunha A."/>
            <person name="Jogler C."/>
            <person name="Lage O.M."/>
        </authorList>
    </citation>
    <scope>NUCLEOTIDE SEQUENCE [LARGE SCALE GENOMIC DNA]</scope>
    <source>
        <strain evidence="2 3">LzC2</strain>
    </source>
</reference>
<evidence type="ECO:0000313" key="3">
    <source>
        <dbReference type="Proteomes" id="UP000609651"/>
    </source>
</evidence>
<dbReference type="RefSeq" id="WP_171189776.1">
    <property type="nucleotide sequence ID" value="NZ_WTPX01000220.1"/>
</dbReference>
<accession>A0ABX1VID0</accession>
<organism evidence="2 3">
    <name type="scientific">Alienimonas chondri</name>
    <dbReference type="NCBI Taxonomy" id="2681879"/>
    <lineage>
        <taxon>Bacteria</taxon>
        <taxon>Pseudomonadati</taxon>
        <taxon>Planctomycetota</taxon>
        <taxon>Planctomycetia</taxon>
        <taxon>Planctomycetales</taxon>
        <taxon>Planctomycetaceae</taxon>
        <taxon>Alienimonas</taxon>
    </lineage>
</organism>
<dbReference type="Proteomes" id="UP000609651">
    <property type="component" value="Unassembled WGS sequence"/>
</dbReference>
<evidence type="ECO:0000256" key="1">
    <source>
        <dbReference type="SAM" id="MobiDB-lite"/>
    </source>
</evidence>
<keyword evidence="3" id="KW-1185">Reference proteome</keyword>
<protein>
    <submittedName>
        <fullName evidence="2">Uncharacterized protein</fullName>
    </submittedName>
</protein>
<name>A0ABX1VID0_9PLAN</name>
<comment type="caution">
    <text evidence="2">The sequence shown here is derived from an EMBL/GenBank/DDBJ whole genome shotgun (WGS) entry which is preliminary data.</text>
</comment>
<sequence length="164" mass="17761">MQVTFDPTIPAERELVRRLMRPLDAPDGGRRHGPGRGPGGPGRKGRGTHEGPVPTDPQAVRRGLNQLLSLACGEFLTLAAQQFEPEAEFTVPALSEASGVPVETLLSKIRTLGHSCRSRGLKRKDYLTGHGGAPRRFSLPQWVHEVANKQADEQAKEASGEQAE</sequence>
<proteinExistence type="predicted"/>
<evidence type="ECO:0000313" key="2">
    <source>
        <dbReference type="EMBL" id="NNJ27867.1"/>
    </source>
</evidence>